<accession>A0ABV0GEA5</accession>
<proteinExistence type="predicted"/>
<gene>
    <name evidence="1" type="ORF">ABDJ40_11350</name>
</gene>
<keyword evidence="2" id="KW-1185">Reference proteome</keyword>
<name>A0ABV0GEA5_9BURK</name>
<comment type="caution">
    <text evidence="1">The sequence shown here is derived from an EMBL/GenBank/DDBJ whole genome shotgun (WGS) entry which is preliminary data.</text>
</comment>
<evidence type="ECO:0000313" key="2">
    <source>
        <dbReference type="Proteomes" id="UP001462640"/>
    </source>
</evidence>
<evidence type="ECO:0000313" key="1">
    <source>
        <dbReference type="EMBL" id="MEO3713359.1"/>
    </source>
</evidence>
<protein>
    <submittedName>
        <fullName evidence="1">Uncharacterized protein</fullName>
    </submittedName>
</protein>
<organism evidence="1 2">
    <name type="scientific">Roseateles flavus</name>
    <dbReference type="NCBI Taxonomy" id="3149041"/>
    <lineage>
        <taxon>Bacteria</taxon>
        <taxon>Pseudomonadati</taxon>
        <taxon>Pseudomonadota</taxon>
        <taxon>Betaproteobacteria</taxon>
        <taxon>Burkholderiales</taxon>
        <taxon>Sphaerotilaceae</taxon>
        <taxon>Roseateles</taxon>
    </lineage>
</organism>
<dbReference type="RefSeq" id="WP_347609724.1">
    <property type="nucleotide sequence ID" value="NZ_JBDPZC010000004.1"/>
</dbReference>
<reference evidence="1 2" key="1">
    <citation type="submission" date="2024-05" db="EMBL/GenBank/DDBJ databases">
        <title>Roseateles sp. 2.12 16S ribosomal RNA gene Genome sequencing and assembly.</title>
        <authorList>
            <person name="Woo H."/>
        </authorList>
    </citation>
    <scope>NUCLEOTIDE SEQUENCE [LARGE SCALE GENOMIC DNA]</scope>
    <source>
        <strain evidence="1 2">2.12</strain>
    </source>
</reference>
<sequence>MSIASVRLYYYPDSQARERALTASYWGFAEWFARRLKPIRDQLRGPEAKGVDIVNLMLHENPAHAWRRDEWIQRGNTFQFSFVCDLRPLEAAPALENLPKLMQFYAAMAAQAPWPQVRALAAPLSQPLSEVDRLTLRPYLQWPRGEVISEAKARRLAAPAA</sequence>
<dbReference type="Proteomes" id="UP001462640">
    <property type="component" value="Unassembled WGS sequence"/>
</dbReference>
<dbReference type="EMBL" id="JBDPZC010000004">
    <property type="protein sequence ID" value="MEO3713359.1"/>
    <property type="molecule type" value="Genomic_DNA"/>
</dbReference>